<dbReference type="GO" id="GO:0008250">
    <property type="term" value="C:oligosaccharyltransferase complex"/>
    <property type="evidence" value="ECO:0007669"/>
    <property type="project" value="UniProtKB-UniRule"/>
</dbReference>
<gene>
    <name evidence="7" type="ORF">B9G98_04687</name>
</gene>
<protein>
    <recommendedName>
        <fullName evidence="6">Dolichyl-diphosphooligosaccharide-protein glycosyltransferase subunit OST5</fullName>
    </recommendedName>
</protein>
<comment type="function">
    <text evidence="6">Subunit of the oligosaccharyl transferase (OST) complex that catalyzes the initial transfer of a defined glycan (Glc(3)Man(9)GlcNAc(2) in eukaryotes) from the lipid carrier dolichol-pyrophosphate to an asparagine residue within an Asn-X-Ser/Thr consensus motif in nascent polypeptide chains, the first step in protein N-glycosylation. N-glycosylation occurs cotranslationally and the complex associates with the Sec61 complex at the channel-forming translocon complex that mediates protein translocation across the endoplasmic reticulum (ER). All subunits are required for a maximal enzyme activity.</text>
</comment>
<dbReference type="GeneID" id="36518435"/>
<keyword evidence="3 6" id="KW-0812">Transmembrane</keyword>
<dbReference type="GO" id="GO:0006487">
    <property type="term" value="P:protein N-linked glycosylation"/>
    <property type="evidence" value="ECO:0007669"/>
    <property type="project" value="UniProtKB-UniRule"/>
</dbReference>
<feature type="transmembrane region" description="Helical" evidence="6">
    <location>
        <begin position="56"/>
        <end position="79"/>
    </location>
</feature>
<evidence type="ECO:0000256" key="2">
    <source>
        <dbReference type="ARBA" id="ARBA00009825"/>
    </source>
</evidence>
<dbReference type="Pfam" id="PF05251">
    <property type="entry name" value="Ost5"/>
    <property type="match status" value="1"/>
</dbReference>
<comment type="subcellular location">
    <subcellularLocation>
        <location evidence="1 6">Membrane</location>
        <topology evidence="1 6">Multi-pass membrane protein</topology>
    </subcellularLocation>
</comment>
<keyword evidence="4 6" id="KW-1133">Transmembrane helix</keyword>
<evidence type="ECO:0000313" key="8">
    <source>
        <dbReference type="Proteomes" id="UP000238350"/>
    </source>
</evidence>
<evidence type="ECO:0000256" key="6">
    <source>
        <dbReference type="RuleBase" id="RU367008"/>
    </source>
</evidence>
<evidence type="ECO:0000313" key="7">
    <source>
        <dbReference type="EMBL" id="PRT57067.1"/>
    </source>
</evidence>
<dbReference type="RefSeq" id="XP_024667012.1">
    <property type="nucleotide sequence ID" value="XM_024811244.1"/>
</dbReference>
<dbReference type="EMBL" id="NDIQ01000022">
    <property type="protein sequence ID" value="PRT57067.1"/>
    <property type="molecule type" value="Genomic_DNA"/>
</dbReference>
<evidence type="ECO:0000256" key="4">
    <source>
        <dbReference type="ARBA" id="ARBA00022989"/>
    </source>
</evidence>
<name>A0A2T0FQ27_9ASCO</name>
<keyword evidence="5 6" id="KW-0472">Membrane</keyword>
<proteinExistence type="inferred from homology"/>
<evidence type="ECO:0000256" key="5">
    <source>
        <dbReference type="ARBA" id="ARBA00023136"/>
    </source>
</evidence>
<dbReference type="Proteomes" id="UP000238350">
    <property type="component" value="Unassembled WGS sequence"/>
</dbReference>
<comment type="caution">
    <text evidence="7">The sequence shown here is derived from an EMBL/GenBank/DDBJ whole genome shotgun (WGS) entry which is preliminary data.</text>
</comment>
<evidence type="ECO:0000256" key="1">
    <source>
        <dbReference type="ARBA" id="ARBA00004141"/>
    </source>
</evidence>
<evidence type="ECO:0000256" key="3">
    <source>
        <dbReference type="ARBA" id="ARBA00022692"/>
    </source>
</evidence>
<feature type="transmembrane region" description="Helical" evidence="6">
    <location>
        <begin position="26"/>
        <end position="44"/>
    </location>
</feature>
<comment type="similarity">
    <text evidence="2 6">Belongs to the OST5 family.</text>
</comment>
<reference evidence="7 8" key="1">
    <citation type="submission" date="2017-04" db="EMBL/GenBank/DDBJ databases">
        <title>Genome sequencing of [Candida] sorbophila.</title>
        <authorList>
            <person name="Ahn J.O."/>
        </authorList>
    </citation>
    <scope>NUCLEOTIDE SEQUENCE [LARGE SCALE GENOMIC DNA]</scope>
    <source>
        <strain evidence="7 8">DS02</strain>
    </source>
</reference>
<sequence>MTIKDTMTQWATSPGATPVVPLGSQGFLAVLFSLVALAGTGVFLTSSSKTTSTALFSALVASLATGFGAVYIVNAVHVYTG</sequence>
<dbReference type="InterPro" id="IPR007915">
    <property type="entry name" value="TMEM258/Ost5"/>
</dbReference>
<keyword evidence="8" id="KW-1185">Reference proteome</keyword>
<accession>A0A2T0FQ27</accession>
<organism evidence="7 8">
    <name type="scientific">Wickerhamiella sorbophila</name>
    <dbReference type="NCBI Taxonomy" id="45607"/>
    <lineage>
        <taxon>Eukaryota</taxon>
        <taxon>Fungi</taxon>
        <taxon>Dikarya</taxon>
        <taxon>Ascomycota</taxon>
        <taxon>Saccharomycotina</taxon>
        <taxon>Dipodascomycetes</taxon>
        <taxon>Dipodascales</taxon>
        <taxon>Trichomonascaceae</taxon>
        <taxon>Wickerhamiella</taxon>
    </lineage>
</organism>
<dbReference type="AlphaFoldDB" id="A0A2T0FQ27"/>
<comment type="subunit">
    <text evidence="6">Component of the oligosaccharyltransferase (OST) complex.</text>
</comment>